<evidence type="ECO:0000256" key="1">
    <source>
        <dbReference type="SAM" id="MobiDB-lite"/>
    </source>
</evidence>
<dbReference type="AlphaFoldDB" id="U9U2Z3"/>
<gene>
    <name evidence="2" type="ORF">GLOINDRAFT_2686</name>
</gene>
<dbReference type="VEuPathDB" id="FungiDB:RhiirFUN_020427"/>
<feature type="compositionally biased region" description="Basic and acidic residues" evidence="1">
    <location>
        <begin position="1"/>
        <end position="18"/>
    </location>
</feature>
<evidence type="ECO:0000313" key="2">
    <source>
        <dbReference type="EMBL" id="ESA14774.1"/>
    </source>
</evidence>
<name>U9U2Z3_RHIID</name>
<proteinExistence type="predicted"/>
<dbReference type="VEuPathDB" id="FungiDB:RhiirFUN_020409"/>
<accession>U9U2Z3</accession>
<organism evidence="2">
    <name type="scientific">Rhizophagus irregularis (strain DAOM 181602 / DAOM 197198 / MUCL 43194)</name>
    <name type="common">Arbuscular mycorrhizal fungus</name>
    <name type="synonym">Glomus intraradices</name>
    <dbReference type="NCBI Taxonomy" id="747089"/>
    <lineage>
        <taxon>Eukaryota</taxon>
        <taxon>Fungi</taxon>
        <taxon>Fungi incertae sedis</taxon>
        <taxon>Mucoromycota</taxon>
        <taxon>Glomeromycotina</taxon>
        <taxon>Glomeromycetes</taxon>
        <taxon>Glomerales</taxon>
        <taxon>Glomeraceae</taxon>
        <taxon>Rhizophagus</taxon>
    </lineage>
</organism>
<dbReference type="EMBL" id="KI282592">
    <property type="protein sequence ID" value="ESA14774.1"/>
    <property type="molecule type" value="Genomic_DNA"/>
</dbReference>
<dbReference type="HOGENOM" id="CLU_1256623_0_0_1"/>
<protein>
    <submittedName>
        <fullName evidence="2">Uncharacterized protein</fullName>
    </submittedName>
</protein>
<reference evidence="2" key="1">
    <citation type="submission" date="2013-07" db="EMBL/GenBank/DDBJ databases">
        <title>The genome of an arbuscular mycorrhizal fungus provides insights into the evolution of the oldest plant symbiosis.</title>
        <authorList>
            <consortium name="DOE Joint Genome Institute"/>
            <person name="Tisserant E."/>
            <person name="Malbreil M."/>
            <person name="Kuo A."/>
            <person name="Kohler A."/>
            <person name="Symeonidi A."/>
            <person name="Balestrini R."/>
            <person name="Charron P."/>
            <person name="Duensing N."/>
            <person name="Frei-dit-Frey N."/>
            <person name="Gianinazzi-Pearson V."/>
            <person name="Gilbert B."/>
            <person name="Handa Y."/>
            <person name="Hijri M."/>
            <person name="Kaul R."/>
            <person name="Kawaguchi M."/>
            <person name="Krajinski F."/>
            <person name="Lammers P."/>
            <person name="Lapierre D."/>
            <person name="Masclaux F.G."/>
            <person name="Murat C."/>
            <person name="Morin E."/>
            <person name="Ndikumana S."/>
            <person name="Pagni M."/>
            <person name="Petitpierre D."/>
            <person name="Requena N."/>
            <person name="Rosikiewicz P."/>
            <person name="Riley R."/>
            <person name="Saito K."/>
            <person name="San Clemente H."/>
            <person name="Shapiro H."/>
            <person name="van Tuinen D."/>
            <person name="Becard G."/>
            <person name="Bonfante P."/>
            <person name="Paszkowski U."/>
            <person name="Shachar-Hill Y."/>
            <person name="Young J.P."/>
            <person name="Sanders I.R."/>
            <person name="Henrissat B."/>
            <person name="Rensing S.A."/>
            <person name="Grigoriev I.V."/>
            <person name="Corradi N."/>
            <person name="Roux C."/>
            <person name="Martin F."/>
        </authorList>
    </citation>
    <scope>NUCLEOTIDE SEQUENCE</scope>
    <source>
        <strain evidence="2">DAOM 197198</strain>
    </source>
</reference>
<feature type="region of interest" description="Disordered" evidence="1">
    <location>
        <begin position="1"/>
        <end position="23"/>
    </location>
</feature>
<sequence length="220" mass="25026">MDKKNRKRLFETPEHCTDKSNGSKWRESNRNYYRGKACALRPLSASICLYKRRRALSFVEFLYQASNQKSNCRETKGILNSETESLAETIQEARKKKGIPSIFMAGASVALSPSKPPNITRLNVKEIKAKVADMRSENMMIFQGVNRALTAQEQDQCKHPWGNCAESVPWEAMKGQNGHHVDLYSHAIELEKMKSRDLCIMCQRVAHSLSLKGVATIHPW</sequence>